<keyword evidence="4" id="KW-1185">Reference proteome</keyword>
<feature type="compositionally biased region" description="Polar residues" evidence="1">
    <location>
        <begin position="151"/>
        <end position="161"/>
    </location>
</feature>
<feature type="region of interest" description="Disordered" evidence="1">
    <location>
        <begin position="139"/>
        <end position="162"/>
    </location>
</feature>
<evidence type="ECO:0000313" key="4">
    <source>
        <dbReference type="Proteomes" id="UP000199361"/>
    </source>
</evidence>
<keyword evidence="2" id="KW-1133">Transmembrane helix</keyword>
<gene>
    <name evidence="3" type="ORF">SAMN05421811_12095</name>
</gene>
<keyword evidence="2" id="KW-0812">Transmembrane</keyword>
<dbReference type="OrthoDB" id="3826074at2"/>
<dbReference type="RefSeq" id="WP_091092423.1">
    <property type="nucleotide sequence ID" value="NZ_FOHX01000020.1"/>
</dbReference>
<evidence type="ECO:0000256" key="2">
    <source>
        <dbReference type="SAM" id="Phobius"/>
    </source>
</evidence>
<proteinExistence type="predicted"/>
<dbReference type="AlphaFoldDB" id="A0A1I0LP18"/>
<evidence type="ECO:0000313" key="3">
    <source>
        <dbReference type="EMBL" id="SEU42626.1"/>
    </source>
</evidence>
<accession>A0A1I0LP18</accession>
<organism evidence="3 4">
    <name type="scientific">Nonomuraea wenchangensis</name>
    <dbReference type="NCBI Taxonomy" id="568860"/>
    <lineage>
        <taxon>Bacteria</taxon>
        <taxon>Bacillati</taxon>
        <taxon>Actinomycetota</taxon>
        <taxon>Actinomycetes</taxon>
        <taxon>Streptosporangiales</taxon>
        <taxon>Streptosporangiaceae</taxon>
        <taxon>Nonomuraea</taxon>
    </lineage>
</organism>
<dbReference type="STRING" id="568860.SAMN05421811_12095"/>
<sequence length="300" mass="30751">MNELTRLARVRDEELTGQSSTEGARALLAAITAGHVEPAPAPRARRLGTPARRLLAGAAATAVLAAGAVLGPGLLSGPGGTAVYASTELDITREGGEWVARVKDAYAQYDAYTRGFAAVGLDVHLQIVPAGPSRAGGVVQSGVESAGGATGESTAMRTGSEPSGCVVGRPGCVLVIRLPVTFEGRAWVKLGRAARPGEAYEAPGRADAEGEPLEGVEIGGRTVGEVSAAARARGLEVVYQLITPSPNGGFSARPGQEASGVGPGWYVWDAESIRDGAVRLLVTKEHLARNPVRGEAFPTD</sequence>
<dbReference type="EMBL" id="FOHX01000020">
    <property type="protein sequence ID" value="SEU42626.1"/>
    <property type="molecule type" value="Genomic_DNA"/>
</dbReference>
<name>A0A1I0LP18_9ACTN</name>
<dbReference type="Proteomes" id="UP000199361">
    <property type="component" value="Unassembled WGS sequence"/>
</dbReference>
<evidence type="ECO:0000256" key="1">
    <source>
        <dbReference type="SAM" id="MobiDB-lite"/>
    </source>
</evidence>
<reference evidence="3 4" key="1">
    <citation type="submission" date="2016-10" db="EMBL/GenBank/DDBJ databases">
        <authorList>
            <person name="de Groot N.N."/>
        </authorList>
    </citation>
    <scope>NUCLEOTIDE SEQUENCE [LARGE SCALE GENOMIC DNA]</scope>
    <source>
        <strain evidence="3 4">CGMCC 4.5598</strain>
    </source>
</reference>
<keyword evidence="2" id="KW-0472">Membrane</keyword>
<protein>
    <submittedName>
        <fullName evidence="3">Uncharacterized protein</fullName>
    </submittedName>
</protein>
<feature type="transmembrane region" description="Helical" evidence="2">
    <location>
        <begin position="54"/>
        <end position="75"/>
    </location>
</feature>